<gene>
    <name evidence="2" type="ORF">GCM10011573_37370</name>
</gene>
<evidence type="ECO:0000313" key="2">
    <source>
        <dbReference type="EMBL" id="GGD04346.1"/>
    </source>
</evidence>
<reference evidence="3" key="1">
    <citation type="journal article" date="2019" name="Int. J. Syst. Evol. Microbiol.">
        <title>The Global Catalogue of Microorganisms (GCM) 10K type strain sequencing project: providing services to taxonomists for standard genome sequencing and annotation.</title>
        <authorList>
            <consortium name="The Broad Institute Genomics Platform"/>
            <consortium name="The Broad Institute Genome Sequencing Center for Infectious Disease"/>
            <person name="Wu L."/>
            <person name="Ma J."/>
        </authorList>
    </citation>
    <scope>NUCLEOTIDE SEQUENCE [LARGE SCALE GENOMIC DNA]</scope>
    <source>
        <strain evidence="3">CGMCC 1.15942</strain>
    </source>
</reference>
<dbReference type="EMBL" id="BMKI01000018">
    <property type="protein sequence ID" value="GGD04346.1"/>
    <property type="molecule type" value="Genomic_DNA"/>
</dbReference>
<evidence type="ECO:0000313" key="3">
    <source>
        <dbReference type="Proteomes" id="UP000630615"/>
    </source>
</evidence>
<accession>A0ABQ1PVH7</accession>
<keyword evidence="3" id="KW-1185">Reference proteome</keyword>
<comment type="caution">
    <text evidence="2">The sequence shown here is derived from an EMBL/GenBank/DDBJ whole genome shotgun (WGS) entry which is preliminary data.</text>
</comment>
<protein>
    <recommendedName>
        <fullName evidence="4">Phage protein</fullName>
    </recommendedName>
</protein>
<dbReference type="Proteomes" id="UP000630615">
    <property type="component" value="Unassembled WGS sequence"/>
</dbReference>
<evidence type="ECO:0008006" key="4">
    <source>
        <dbReference type="Google" id="ProtNLM"/>
    </source>
</evidence>
<sequence length="64" mass="7686">MTEYKTSEAKRRANKKYDQNNPEGRQYRNKKSAAKSFINIATDEDFLFIQELVKERLERDNTKK</sequence>
<evidence type="ECO:0000256" key="1">
    <source>
        <dbReference type="SAM" id="MobiDB-lite"/>
    </source>
</evidence>
<name>A0ABQ1PVH7_9ENTE</name>
<feature type="compositionally biased region" description="Basic and acidic residues" evidence="1">
    <location>
        <begin position="1"/>
        <end position="18"/>
    </location>
</feature>
<organism evidence="2 3">
    <name type="scientific">Enterococcus wangshanyuanii</name>
    <dbReference type="NCBI Taxonomy" id="2005703"/>
    <lineage>
        <taxon>Bacteria</taxon>
        <taxon>Bacillati</taxon>
        <taxon>Bacillota</taxon>
        <taxon>Bacilli</taxon>
        <taxon>Lactobacillales</taxon>
        <taxon>Enterococcaceae</taxon>
        <taxon>Enterococcus</taxon>
    </lineage>
</organism>
<dbReference type="RefSeq" id="WP_088271795.1">
    <property type="nucleotide sequence ID" value="NZ_BMKI01000018.1"/>
</dbReference>
<proteinExistence type="predicted"/>
<feature type="region of interest" description="Disordered" evidence="1">
    <location>
        <begin position="1"/>
        <end position="32"/>
    </location>
</feature>